<feature type="compositionally biased region" description="Acidic residues" evidence="3">
    <location>
        <begin position="345"/>
        <end position="357"/>
    </location>
</feature>
<dbReference type="GO" id="GO:0003755">
    <property type="term" value="F:peptidyl-prolyl cis-trans isomerase activity"/>
    <property type="evidence" value="ECO:0007669"/>
    <property type="project" value="InterPro"/>
</dbReference>
<feature type="region of interest" description="Disordered" evidence="3">
    <location>
        <begin position="431"/>
        <end position="457"/>
    </location>
</feature>
<keyword evidence="2" id="KW-0539">Nucleus</keyword>
<dbReference type="Proteomes" id="UP001445335">
    <property type="component" value="Unassembled WGS sequence"/>
</dbReference>
<dbReference type="PANTHER" id="PTHR45625">
    <property type="entry name" value="PEPTIDYL-PROLYL CIS-TRANS ISOMERASE-RELATED"/>
    <property type="match status" value="1"/>
</dbReference>
<dbReference type="GO" id="GO:0071013">
    <property type="term" value="C:catalytic step 2 spliceosome"/>
    <property type="evidence" value="ECO:0007669"/>
    <property type="project" value="TreeGrafter"/>
</dbReference>
<reference evidence="5 6" key="1">
    <citation type="journal article" date="2024" name="Nat. Commun.">
        <title>Phylogenomics reveals the evolutionary origins of lichenization in chlorophyte algae.</title>
        <authorList>
            <person name="Puginier C."/>
            <person name="Libourel C."/>
            <person name="Otte J."/>
            <person name="Skaloud P."/>
            <person name="Haon M."/>
            <person name="Grisel S."/>
            <person name="Petersen M."/>
            <person name="Berrin J.G."/>
            <person name="Delaux P.M."/>
            <person name="Dal Grande F."/>
            <person name="Keller J."/>
        </authorList>
    </citation>
    <scope>NUCLEOTIDE SEQUENCE [LARGE SCALE GENOMIC DNA]</scope>
    <source>
        <strain evidence="5 6">SAG 245.80</strain>
    </source>
</reference>
<dbReference type="InterPro" id="IPR044666">
    <property type="entry name" value="Cyclophilin_A-like"/>
</dbReference>
<organism evidence="5 6">
    <name type="scientific">Elliptochloris bilobata</name>
    <dbReference type="NCBI Taxonomy" id="381761"/>
    <lineage>
        <taxon>Eukaryota</taxon>
        <taxon>Viridiplantae</taxon>
        <taxon>Chlorophyta</taxon>
        <taxon>core chlorophytes</taxon>
        <taxon>Trebouxiophyceae</taxon>
        <taxon>Trebouxiophyceae incertae sedis</taxon>
        <taxon>Elliptochloris clade</taxon>
        <taxon>Elliptochloris</taxon>
    </lineage>
</organism>
<proteinExistence type="predicted"/>
<dbReference type="Pfam" id="PF00160">
    <property type="entry name" value="Pro_isomerase"/>
    <property type="match status" value="1"/>
</dbReference>
<keyword evidence="6" id="KW-1185">Reference proteome</keyword>
<comment type="caution">
    <text evidence="5">The sequence shown here is derived from an EMBL/GenBank/DDBJ whole genome shotgun (WGS) entry which is preliminary data.</text>
</comment>
<feature type="compositionally biased region" description="Basic and acidic residues" evidence="3">
    <location>
        <begin position="258"/>
        <end position="269"/>
    </location>
</feature>
<feature type="compositionally biased region" description="Low complexity" evidence="3">
    <location>
        <begin position="440"/>
        <end position="453"/>
    </location>
</feature>
<dbReference type="InterPro" id="IPR002130">
    <property type="entry name" value="Cyclophilin-type_PPIase_dom"/>
</dbReference>
<feature type="region of interest" description="Disordered" evidence="3">
    <location>
        <begin position="540"/>
        <end position="563"/>
    </location>
</feature>
<name>A0AAW1SLH0_9CHLO</name>
<dbReference type="FunFam" id="2.40.100.10:FF:000007">
    <property type="entry name" value="Peptidyl-prolyl cis-trans isomerase CWC27 homolog"/>
    <property type="match status" value="1"/>
</dbReference>
<feature type="compositionally biased region" description="Basic and acidic residues" evidence="3">
    <location>
        <begin position="551"/>
        <end position="563"/>
    </location>
</feature>
<feature type="domain" description="PPIase cyclophilin-type" evidence="4">
    <location>
        <begin position="19"/>
        <end position="167"/>
    </location>
</feature>
<dbReference type="InterPro" id="IPR029000">
    <property type="entry name" value="Cyclophilin-like_dom_sf"/>
</dbReference>
<evidence type="ECO:0000256" key="2">
    <source>
        <dbReference type="ARBA" id="ARBA00023242"/>
    </source>
</evidence>
<dbReference type="PROSITE" id="PS50072">
    <property type="entry name" value="CSA_PPIASE_2"/>
    <property type="match status" value="1"/>
</dbReference>
<sequence>MSQVYNTEPPTSGKVILKTSLGDIDIELWPKEAPKAVRNFVQLCLEGYYDGCAFHRVMRGFLAQGGDPTGSGAGGESVYGRPFADEFHSRLRFCHRGLVACANANAPHTNGSQFFFTFDRCDHLDRKNTIFGRITGESIYNAMSFDELEVDEEDRPLQPPLVLGAEVLWNPFEDIVPRSTREDREAAAAEAREREEAAVRAEKKGRKKNLALLSFAEDEGGKDADGAAAATRGIASAHDRLDDARLVRQNTEAAQDLAAREAAAEEERRRVRARLTRAAPAQPAPAAAAGEARSGEAHVAGGPPHEAGGGSGFGASMHARALARRRAMGDEPRPEGDAAARPGDGDEDANDDDDADAEPGPNSTAARRGEALKGSATAAIVRPSKQVLLEDAELLTTWQRRQAEYKARRKLTGKREADILSRLTSFQSKVRRGDDGLGLGRAAAPPEAAQAEPSGHQADIGKAYAGQVREDIDHEALKPAAWRVDGYLEGVEEEDLSLGALRGHRLAFPKGPDARDKMARRDDGDDLMVVDPLLEKGKAKWNKAQAKAKKRQTEWASGRRDAL</sequence>
<dbReference type="GO" id="GO:0006457">
    <property type="term" value="P:protein folding"/>
    <property type="evidence" value="ECO:0007669"/>
    <property type="project" value="InterPro"/>
</dbReference>
<dbReference type="PROSITE" id="PS00170">
    <property type="entry name" value="CSA_PPIASE_1"/>
    <property type="match status" value="1"/>
</dbReference>
<evidence type="ECO:0000313" key="5">
    <source>
        <dbReference type="EMBL" id="KAK9846395.1"/>
    </source>
</evidence>
<evidence type="ECO:0000259" key="4">
    <source>
        <dbReference type="PROSITE" id="PS50072"/>
    </source>
</evidence>
<dbReference type="EMBL" id="JALJOU010000001">
    <property type="protein sequence ID" value="KAK9846395.1"/>
    <property type="molecule type" value="Genomic_DNA"/>
</dbReference>
<evidence type="ECO:0000313" key="6">
    <source>
        <dbReference type="Proteomes" id="UP001445335"/>
    </source>
</evidence>
<feature type="region of interest" description="Disordered" evidence="3">
    <location>
        <begin position="257"/>
        <end position="377"/>
    </location>
</feature>
<dbReference type="AlphaFoldDB" id="A0AAW1SLH0"/>
<evidence type="ECO:0000256" key="3">
    <source>
        <dbReference type="SAM" id="MobiDB-lite"/>
    </source>
</evidence>
<comment type="subcellular location">
    <subcellularLocation>
        <location evidence="1">Nucleus</location>
    </subcellularLocation>
</comment>
<accession>A0AAW1SLH0</accession>
<feature type="compositionally biased region" description="Low complexity" evidence="3">
    <location>
        <begin position="276"/>
        <end position="306"/>
    </location>
</feature>
<dbReference type="PRINTS" id="PR00153">
    <property type="entry name" value="CSAPPISMRASE"/>
</dbReference>
<dbReference type="CDD" id="cd01925">
    <property type="entry name" value="cyclophilin_CeCYP16-like"/>
    <property type="match status" value="1"/>
</dbReference>
<evidence type="ECO:0000256" key="1">
    <source>
        <dbReference type="ARBA" id="ARBA00004123"/>
    </source>
</evidence>
<dbReference type="Gene3D" id="2.40.100.10">
    <property type="entry name" value="Cyclophilin-like"/>
    <property type="match status" value="1"/>
</dbReference>
<dbReference type="SUPFAM" id="SSF50891">
    <property type="entry name" value="Cyclophilin-like"/>
    <property type="match status" value="1"/>
</dbReference>
<feature type="compositionally biased region" description="Basic and acidic residues" evidence="3">
    <location>
        <begin position="327"/>
        <end position="338"/>
    </location>
</feature>
<gene>
    <name evidence="5" type="ORF">WJX81_002949</name>
</gene>
<dbReference type="PANTHER" id="PTHR45625:SF6">
    <property type="entry name" value="SPLICEOSOME-ASSOCIATED PROTEIN CWC27 HOMOLOG"/>
    <property type="match status" value="1"/>
</dbReference>
<protein>
    <recommendedName>
        <fullName evidence="4">PPIase cyclophilin-type domain-containing protein</fullName>
    </recommendedName>
</protein>
<dbReference type="InterPro" id="IPR020892">
    <property type="entry name" value="Cyclophilin-type_PPIase_CS"/>
</dbReference>